<keyword evidence="6 7" id="KW-0472">Membrane</keyword>
<dbReference type="Gene3D" id="1.10.3720.10">
    <property type="entry name" value="MetI-like"/>
    <property type="match status" value="1"/>
</dbReference>
<dbReference type="EMBL" id="FOLM01000010">
    <property type="protein sequence ID" value="SFD16353.1"/>
    <property type="molecule type" value="Genomic_DNA"/>
</dbReference>
<proteinExistence type="inferred from homology"/>
<protein>
    <submittedName>
        <fullName evidence="10">Peptide/nickel transport system permease protein</fullName>
    </submittedName>
</protein>
<dbReference type="InterPro" id="IPR050366">
    <property type="entry name" value="BP-dependent_transpt_permease"/>
</dbReference>
<gene>
    <name evidence="10" type="ORF">SAMN05421773_110235</name>
</gene>
<evidence type="ECO:0000313" key="10">
    <source>
        <dbReference type="EMBL" id="SFD16353.1"/>
    </source>
</evidence>
<sequence>MAQTAQSAGTHTVTPGDPRPPADSDAAQGLDIKARTQSQLILRRFLRHKGAVAGMLLLGFVVVLSISSIGLGPIPGWWDKNYVNSADLVNRGRPTLSVVPEFLGGGGMHLGEHPFGQDNIGRDYFALTMRGTQISLLIAFITGVVATVTGTLIGAAAGFFRGRLESVLMRITDVMITIPTILFAAMVAVMWGNKGVAVLGLVLGLVTWTQVARLVRGEVLSIREKEFIEAARSVGTSAARIIVKHILPNVIGIIIVSVTLAISAAVLLESALSFLGMGVQPPDTSLGRIINEYRTAMVTRPWLFYWPGIFIIAIALSVNFIGDGLRDAFDPRQNRVRD</sequence>
<feature type="transmembrane region" description="Helical" evidence="7">
    <location>
        <begin position="51"/>
        <end position="74"/>
    </location>
</feature>
<dbReference type="Pfam" id="PF00528">
    <property type="entry name" value="BPD_transp_1"/>
    <property type="match status" value="1"/>
</dbReference>
<evidence type="ECO:0000259" key="9">
    <source>
        <dbReference type="PROSITE" id="PS50928"/>
    </source>
</evidence>
<keyword evidence="5 7" id="KW-1133">Transmembrane helix</keyword>
<dbReference type="PANTHER" id="PTHR43386:SF1">
    <property type="entry name" value="D,D-DIPEPTIDE TRANSPORT SYSTEM PERMEASE PROTEIN DDPC-RELATED"/>
    <property type="match status" value="1"/>
</dbReference>
<feature type="compositionally biased region" description="Polar residues" evidence="8">
    <location>
        <begin position="1"/>
        <end position="13"/>
    </location>
</feature>
<evidence type="ECO:0000256" key="1">
    <source>
        <dbReference type="ARBA" id="ARBA00004651"/>
    </source>
</evidence>
<dbReference type="AlphaFoldDB" id="A0A1I1QAU6"/>
<feature type="transmembrane region" description="Helical" evidence="7">
    <location>
        <begin position="134"/>
        <end position="159"/>
    </location>
</feature>
<feature type="transmembrane region" description="Helical" evidence="7">
    <location>
        <begin position="303"/>
        <end position="322"/>
    </location>
</feature>
<feature type="transmembrane region" description="Helical" evidence="7">
    <location>
        <begin position="171"/>
        <end position="191"/>
    </location>
</feature>
<dbReference type="RefSeq" id="WP_093840048.1">
    <property type="nucleotide sequence ID" value="NZ_FOLM01000010.1"/>
</dbReference>
<dbReference type="Proteomes" id="UP000199207">
    <property type="component" value="Unassembled WGS sequence"/>
</dbReference>
<dbReference type="InterPro" id="IPR000515">
    <property type="entry name" value="MetI-like"/>
</dbReference>
<dbReference type="Pfam" id="PF12911">
    <property type="entry name" value="OppC_N"/>
    <property type="match status" value="1"/>
</dbReference>
<name>A0A1I1QAU6_9ACTN</name>
<dbReference type="GO" id="GO:0005886">
    <property type="term" value="C:plasma membrane"/>
    <property type="evidence" value="ECO:0007669"/>
    <property type="project" value="UniProtKB-SubCell"/>
</dbReference>
<dbReference type="InterPro" id="IPR025966">
    <property type="entry name" value="OppC_N"/>
</dbReference>
<dbReference type="CDD" id="cd06261">
    <property type="entry name" value="TM_PBP2"/>
    <property type="match status" value="1"/>
</dbReference>
<evidence type="ECO:0000256" key="3">
    <source>
        <dbReference type="ARBA" id="ARBA00022475"/>
    </source>
</evidence>
<keyword evidence="2 7" id="KW-0813">Transport</keyword>
<accession>A0A1I1QAU6</accession>
<dbReference type="PROSITE" id="PS50928">
    <property type="entry name" value="ABC_TM1"/>
    <property type="match status" value="1"/>
</dbReference>
<feature type="transmembrane region" description="Helical" evidence="7">
    <location>
        <begin position="197"/>
        <end position="215"/>
    </location>
</feature>
<evidence type="ECO:0000256" key="6">
    <source>
        <dbReference type="ARBA" id="ARBA00023136"/>
    </source>
</evidence>
<dbReference type="SUPFAM" id="SSF161098">
    <property type="entry name" value="MetI-like"/>
    <property type="match status" value="1"/>
</dbReference>
<reference evidence="10 11" key="1">
    <citation type="submission" date="2016-10" db="EMBL/GenBank/DDBJ databases">
        <authorList>
            <person name="de Groot N.N."/>
        </authorList>
    </citation>
    <scope>NUCLEOTIDE SEQUENCE [LARGE SCALE GENOMIC DNA]</scope>
    <source>
        <strain evidence="10 11">CGMCC 4.5739</strain>
    </source>
</reference>
<dbReference type="OrthoDB" id="6637947at2"/>
<keyword evidence="11" id="KW-1185">Reference proteome</keyword>
<dbReference type="STRING" id="910347.SAMN05421773_110235"/>
<keyword evidence="4 7" id="KW-0812">Transmembrane</keyword>
<comment type="subcellular location">
    <subcellularLocation>
        <location evidence="1 7">Cell membrane</location>
        <topology evidence="1 7">Multi-pass membrane protein</topology>
    </subcellularLocation>
</comment>
<evidence type="ECO:0000256" key="2">
    <source>
        <dbReference type="ARBA" id="ARBA00022448"/>
    </source>
</evidence>
<evidence type="ECO:0000313" key="11">
    <source>
        <dbReference type="Proteomes" id="UP000199207"/>
    </source>
</evidence>
<feature type="transmembrane region" description="Helical" evidence="7">
    <location>
        <begin position="246"/>
        <end position="268"/>
    </location>
</feature>
<evidence type="ECO:0000256" key="5">
    <source>
        <dbReference type="ARBA" id="ARBA00022989"/>
    </source>
</evidence>
<dbReference type="PANTHER" id="PTHR43386">
    <property type="entry name" value="OLIGOPEPTIDE TRANSPORT SYSTEM PERMEASE PROTEIN APPC"/>
    <property type="match status" value="1"/>
</dbReference>
<comment type="similarity">
    <text evidence="7">Belongs to the binding-protein-dependent transport system permease family.</text>
</comment>
<feature type="domain" description="ABC transmembrane type-1" evidence="9">
    <location>
        <begin position="132"/>
        <end position="322"/>
    </location>
</feature>
<feature type="region of interest" description="Disordered" evidence="8">
    <location>
        <begin position="1"/>
        <end position="26"/>
    </location>
</feature>
<organism evidence="10 11">
    <name type="scientific">Streptomyces aidingensis</name>
    <dbReference type="NCBI Taxonomy" id="910347"/>
    <lineage>
        <taxon>Bacteria</taxon>
        <taxon>Bacillati</taxon>
        <taxon>Actinomycetota</taxon>
        <taxon>Actinomycetes</taxon>
        <taxon>Kitasatosporales</taxon>
        <taxon>Streptomycetaceae</taxon>
        <taxon>Streptomyces</taxon>
    </lineage>
</organism>
<dbReference type="InterPro" id="IPR035906">
    <property type="entry name" value="MetI-like_sf"/>
</dbReference>
<dbReference type="GO" id="GO:0055085">
    <property type="term" value="P:transmembrane transport"/>
    <property type="evidence" value="ECO:0007669"/>
    <property type="project" value="InterPro"/>
</dbReference>
<keyword evidence="3" id="KW-1003">Cell membrane</keyword>
<evidence type="ECO:0000256" key="7">
    <source>
        <dbReference type="RuleBase" id="RU363032"/>
    </source>
</evidence>
<evidence type="ECO:0000256" key="4">
    <source>
        <dbReference type="ARBA" id="ARBA00022692"/>
    </source>
</evidence>
<evidence type="ECO:0000256" key="8">
    <source>
        <dbReference type="SAM" id="MobiDB-lite"/>
    </source>
</evidence>